<keyword evidence="1" id="KW-0812">Transmembrane</keyword>
<evidence type="ECO:0000313" key="2">
    <source>
        <dbReference type="EMBL" id="PQQ12130.1"/>
    </source>
</evidence>
<evidence type="ECO:0000256" key="1">
    <source>
        <dbReference type="SAM" id="Phobius"/>
    </source>
</evidence>
<organism evidence="2 3">
    <name type="scientific">Prunus yedoensis var. nudiflora</name>
    <dbReference type="NCBI Taxonomy" id="2094558"/>
    <lineage>
        <taxon>Eukaryota</taxon>
        <taxon>Viridiplantae</taxon>
        <taxon>Streptophyta</taxon>
        <taxon>Embryophyta</taxon>
        <taxon>Tracheophyta</taxon>
        <taxon>Spermatophyta</taxon>
        <taxon>Magnoliopsida</taxon>
        <taxon>eudicotyledons</taxon>
        <taxon>Gunneridae</taxon>
        <taxon>Pentapetalae</taxon>
        <taxon>rosids</taxon>
        <taxon>fabids</taxon>
        <taxon>Rosales</taxon>
        <taxon>Rosaceae</taxon>
        <taxon>Amygdaloideae</taxon>
        <taxon>Amygdaleae</taxon>
        <taxon>Prunus</taxon>
    </lineage>
</organism>
<name>A0A314Z073_PRUYE</name>
<sequence>MKLLTRLINRASHPPVMLWRVFPPSFVLGFAYSLLLQDLLPMSLTVFDFAVLGFRWLLYFRSVFRGRGVYLILGGISSYSCLKIMRVLETSSDILWNVLVEAERLFVLFINSKAIGLWYVFGPPINP</sequence>
<comment type="caution">
    <text evidence="2">The sequence shown here is derived from an EMBL/GenBank/DDBJ whole genome shotgun (WGS) entry which is preliminary data.</text>
</comment>
<dbReference type="EMBL" id="PJQY01000369">
    <property type="protein sequence ID" value="PQQ12130.1"/>
    <property type="molecule type" value="Genomic_DNA"/>
</dbReference>
<feature type="transmembrane region" description="Helical" evidence="1">
    <location>
        <begin position="41"/>
        <end position="60"/>
    </location>
</feature>
<dbReference type="Proteomes" id="UP000250321">
    <property type="component" value="Unassembled WGS sequence"/>
</dbReference>
<proteinExistence type="predicted"/>
<keyword evidence="1" id="KW-0472">Membrane</keyword>
<keyword evidence="1" id="KW-1133">Transmembrane helix</keyword>
<accession>A0A314Z073</accession>
<reference evidence="2 3" key="1">
    <citation type="submission" date="2018-02" db="EMBL/GenBank/DDBJ databases">
        <title>Draft genome of wild Prunus yedoensis var. nudiflora.</title>
        <authorList>
            <person name="Baek S."/>
            <person name="Kim J.-H."/>
            <person name="Choi K."/>
            <person name="Kim G.-B."/>
            <person name="Cho A."/>
            <person name="Jang H."/>
            <person name="Shin C.-H."/>
            <person name="Yu H.-J."/>
            <person name="Mun J.-H."/>
        </authorList>
    </citation>
    <scope>NUCLEOTIDE SEQUENCE [LARGE SCALE GENOMIC DNA]</scope>
    <source>
        <strain evidence="3">cv. Jeju island</strain>
        <tissue evidence="2">Leaf</tissue>
    </source>
</reference>
<gene>
    <name evidence="2" type="ORF">Pyn_00147</name>
</gene>
<keyword evidence="3" id="KW-1185">Reference proteome</keyword>
<protein>
    <submittedName>
        <fullName evidence="2">Uncharacterized protein</fullName>
    </submittedName>
</protein>
<feature type="transmembrane region" description="Helical" evidence="1">
    <location>
        <begin position="16"/>
        <end position="35"/>
    </location>
</feature>
<evidence type="ECO:0000313" key="3">
    <source>
        <dbReference type="Proteomes" id="UP000250321"/>
    </source>
</evidence>
<dbReference type="AlphaFoldDB" id="A0A314Z073"/>